<feature type="region of interest" description="Disordered" evidence="1">
    <location>
        <begin position="1"/>
        <end position="35"/>
    </location>
</feature>
<dbReference type="SUPFAM" id="SSF88713">
    <property type="entry name" value="Glycoside hydrolase/deacetylase"/>
    <property type="match status" value="1"/>
</dbReference>
<dbReference type="InterPro" id="IPR050248">
    <property type="entry name" value="Polysacc_deacetylase_ArnD"/>
</dbReference>
<accession>A0A4U0RQJ5</accession>
<dbReference type="Gene3D" id="3.20.20.370">
    <property type="entry name" value="Glycoside hydrolase/deacetylase"/>
    <property type="match status" value="1"/>
</dbReference>
<dbReference type="Proteomes" id="UP000305778">
    <property type="component" value="Unassembled WGS sequence"/>
</dbReference>
<dbReference type="CDD" id="cd10917">
    <property type="entry name" value="CE4_NodB_like_6s_7s"/>
    <property type="match status" value="1"/>
</dbReference>
<sequence length="265" mass="29096">MMLLAGCDSGASGTTDRGTGTPDAARAARKPTAPATAPPAAVWARWGLQPLPAAPVPPAVKPVKLGRAGPVPVVSRIPTRNKVVFITIDDGAEKAPEFVRMMRELRVPITMFLTDAAIKSNYGYFTKLQQLGNSIQNHTISHPNLNTLGLAAQHAEICGQEQKLTKEYGKAPYLFRPPYGNYNADTLTAVKECGPKAVVLWKESMQIRDMQYQNADRKLSPGDIILAHFRGPAELKRHTMTQMFANMLRRIKEQGYAVGRLDDYL</sequence>
<keyword evidence="4" id="KW-1185">Reference proteome</keyword>
<dbReference type="GO" id="GO:0016810">
    <property type="term" value="F:hydrolase activity, acting on carbon-nitrogen (but not peptide) bonds"/>
    <property type="evidence" value="ECO:0007669"/>
    <property type="project" value="InterPro"/>
</dbReference>
<protein>
    <submittedName>
        <fullName evidence="3">Polysaccharide deacetylase family protein</fullName>
    </submittedName>
</protein>
<dbReference type="GO" id="GO:0005975">
    <property type="term" value="P:carbohydrate metabolic process"/>
    <property type="evidence" value="ECO:0007669"/>
    <property type="project" value="InterPro"/>
</dbReference>
<gene>
    <name evidence="3" type="ORF">FCI23_50125</name>
</gene>
<dbReference type="InterPro" id="IPR002509">
    <property type="entry name" value="NODB_dom"/>
</dbReference>
<dbReference type="EMBL" id="SUMC01000150">
    <property type="protein sequence ID" value="TJZ97060.1"/>
    <property type="molecule type" value="Genomic_DNA"/>
</dbReference>
<feature type="compositionally biased region" description="Low complexity" evidence="1">
    <location>
        <begin position="21"/>
        <end position="35"/>
    </location>
</feature>
<evidence type="ECO:0000313" key="3">
    <source>
        <dbReference type="EMBL" id="TJZ97060.1"/>
    </source>
</evidence>
<organism evidence="3 4">
    <name type="scientific">Actinacidiphila oryziradicis</name>
    <dbReference type="NCBI Taxonomy" id="2571141"/>
    <lineage>
        <taxon>Bacteria</taxon>
        <taxon>Bacillati</taxon>
        <taxon>Actinomycetota</taxon>
        <taxon>Actinomycetes</taxon>
        <taxon>Kitasatosporales</taxon>
        <taxon>Streptomycetaceae</taxon>
        <taxon>Actinacidiphila</taxon>
    </lineage>
</organism>
<comment type="caution">
    <text evidence="3">The sequence shown here is derived from an EMBL/GenBank/DDBJ whole genome shotgun (WGS) entry which is preliminary data.</text>
</comment>
<reference evidence="3 4" key="1">
    <citation type="submission" date="2019-04" db="EMBL/GenBank/DDBJ databases">
        <title>Streptomyces oryziradicis sp. nov., a novel actinomycete isolated from rhizosphere soil of rice (Oryza sativa L.).</title>
        <authorList>
            <person name="Li C."/>
        </authorList>
    </citation>
    <scope>NUCLEOTIDE SEQUENCE [LARGE SCALE GENOMIC DNA]</scope>
    <source>
        <strain evidence="3 4">NEAU-C40</strain>
    </source>
</reference>
<dbReference type="PANTHER" id="PTHR10587:SF134">
    <property type="entry name" value="SECRETED PROTEIN"/>
    <property type="match status" value="1"/>
</dbReference>
<evidence type="ECO:0000313" key="4">
    <source>
        <dbReference type="Proteomes" id="UP000305778"/>
    </source>
</evidence>
<dbReference type="PROSITE" id="PS51677">
    <property type="entry name" value="NODB"/>
    <property type="match status" value="1"/>
</dbReference>
<feature type="domain" description="NodB homology" evidence="2">
    <location>
        <begin position="82"/>
        <end position="259"/>
    </location>
</feature>
<name>A0A4U0RQJ5_9ACTN</name>
<dbReference type="PANTHER" id="PTHR10587">
    <property type="entry name" value="GLYCOSYL TRANSFERASE-RELATED"/>
    <property type="match status" value="1"/>
</dbReference>
<evidence type="ECO:0000259" key="2">
    <source>
        <dbReference type="PROSITE" id="PS51677"/>
    </source>
</evidence>
<dbReference type="OrthoDB" id="3373088at2"/>
<proteinExistence type="predicted"/>
<dbReference type="AlphaFoldDB" id="A0A4U0RQJ5"/>
<evidence type="ECO:0000256" key="1">
    <source>
        <dbReference type="SAM" id="MobiDB-lite"/>
    </source>
</evidence>
<dbReference type="Pfam" id="PF01522">
    <property type="entry name" value="Polysacc_deac_1"/>
    <property type="match status" value="1"/>
</dbReference>
<dbReference type="InterPro" id="IPR011330">
    <property type="entry name" value="Glyco_hydro/deAcase_b/a-brl"/>
</dbReference>